<evidence type="ECO:0008006" key="4">
    <source>
        <dbReference type="Google" id="ProtNLM"/>
    </source>
</evidence>
<keyword evidence="3" id="KW-1185">Reference proteome</keyword>
<proteinExistence type="predicted"/>
<keyword evidence="1" id="KW-0472">Membrane</keyword>
<dbReference type="AlphaFoldDB" id="A0A3M0BN32"/>
<keyword evidence="1" id="KW-0812">Transmembrane</keyword>
<keyword evidence="1" id="KW-1133">Transmembrane helix</keyword>
<sequence length="153" mass="17235">MRKFLSLILIAGLVFSNISFAKGFRIGGFKYYKGSSTLKHGNSPFIKKSTSDKPVSQKYDTTKLKQKFQNNKTQTSKTTALNRQSNRGFLSSPLFKWLIGSMIFGAILSLLMGHGFHFGAPGLLEILLILGIIYLMYKAIKTSKEKERWQESS</sequence>
<evidence type="ECO:0000256" key="1">
    <source>
        <dbReference type="SAM" id="Phobius"/>
    </source>
</evidence>
<dbReference type="Proteomes" id="UP000280842">
    <property type="component" value="Unassembled WGS sequence"/>
</dbReference>
<evidence type="ECO:0000313" key="3">
    <source>
        <dbReference type="Proteomes" id="UP000280842"/>
    </source>
</evidence>
<dbReference type="EMBL" id="REFO01000010">
    <property type="protein sequence ID" value="RMA97679.1"/>
    <property type="molecule type" value="Genomic_DNA"/>
</dbReference>
<comment type="caution">
    <text evidence="2">The sequence shown here is derived from an EMBL/GenBank/DDBJ whole genome shotgun (WGS) entry which is preliminary data.</text>
</comment>
<organism evidence="2 3">
    <name type="scientific">Hydrogenothermus marinus</name>
    <dbReference type="NCBI Taxonomy" id="133270"/>
    <lineage>
        <taxon>Bacteria</taxon>
        <taxon>Pseudomonadati</taxon>
        <taxon>Aquificota</taxon>
        <taxon>Aquificia</taxon>
        <taxon>Aquificales</taxon>
        <taxon>Hydrogenothermaceae</taxon>
        <taxon>Hydrogenothermus</taxon>
    </lineage>
</organism>
<accession>A0A3M0BN32</accession>
<protein>
    <recommendedName>
        <fullName evidence="4">Preprotein translocase subunit Tim44</fullName>
    </recommendedName>
</protein>
<feature type="transmembrane region" description="Helical" evidence="1">
    <location>
        <begin position="94"/>
        <end position="111"/>
    </location>
</feature>
<gene>
    <name evidence="2" type="ORF">CLV39_0302</name>
</gene>
<dbReference type="RefSeq" id="WP_211325014.1">
    <property type="nucleotide sequence ID" value="NZ_REFO01000010.1"/>
</dbReference>
<name>A0A3M0BN32_9AQUI</name>
<reference evidence="2 3" key="1">
    <citation type="submission" date="2018-10" db="EMBL/GenBank/DDBJ databases">
        <title>Genomic Encyclopedia of Archaeal and Bacterial Type Strains, Phase II (KMG-II): from individual species to whole genera.</title>
        <authorList>
            <person name="Goeker M."/>
        </authorList>
    </citation>
    <scope>NUCLEOTIDE SEQUENCE [LARGE SCALE GENOMIC DNA]</scope>
    <source>
        <strain evidence="2 3">VM1</strain>
    </source>
</reference>
<feature type="transmembrane region" description="Helical" evidence="1">
    <location>
        <begin position="118"/>
        <end position="137"/>
    </location>
</feature>
<evidence type="ECO:0000313" key="2">
    <source>
        <dbReference type="EMBL" id="RMA97679.1"/>
    </source>
</evidence>